<comment type="caution">
    <text evidence="1">The sequence shown here is derived from an EMBL/GenBank/DDBJ whole genome shotgun (WGS) entry which is preliminary data.</text>
</comment>
<organism evidence="1 2">
    <name type="scientific">Polarella glacialis</name>
    <name type="common">Dinoflagellate</name>
    <dbReference type="NCBI Taxonomy" id="89957"/>
    <lineage>
        <taxon>Eukaryota</taxon>
        <taxon>Sar</taxon>
        <taxon>Alveolata</taxon>
        <taxon>Dinophyceae</taxon>
        <taxon>Suessiales</taxon>
        <taxon>Suessiaceae</taxon>
        <taxon>Polarella</taxon>
    </lineage>
</organism>
<accession>A0A813KPN4</accession>
<sequence length="239" mass="25793">MPRRGFVAAAFHAHMVDSCSSKIEVECFHVRFSGPNGRSHHLLGIREYTDVLPLHLPEQRLPASRLEDSAMQHLQRQIASTNSNQQQQQLSLLNPGQLTDSQSVTLCIDPQSSTIEAACQNFTTALGGSVAPGQVLTSDASFVGAVGLCKLIKGARNEINSLEYSGKAVKFVNLRMPVATPGGPAASKLMDGTMTFVATASGSVKIVATTWMEAAAKAAKVSWYPKLAEQKRKQEEQQE</sequence>
<evidence type="ECO:0000313" key="1">
    <source>
        <dbReference type="EMBL" id="CAE8707030.1"/>
    </source>
</evidence>
<gene>
    <name evidence="1" type="ORF">PGLA2088_LOCUS34369</name>
</gene>
<dbReference type="Proteomes" id="UP000626109">
    <property type="component" value="Unassembled WGS sequence"/>
</dbReference>
<name>A0A813KPN4_POLGL</name>
<dbReference type="AlphaFoldDB" id="A0A813KPN4"/>
<dbReference type="EMBL" id="CAJNNW010031306">
    <property type="protein sequence ID" value="CAE8707030.1"/>
    <property type="molecule type" value="Genomic_DNA"/>
</dbReference>
<reference evidence="1" key="1">
    <citation type="submission" date="2021-02" db="EMBL/GenBank/DDBJ databases">
        <authorList>
            <person name="Dougan E. K."/>
            <person name="Rhodes N."/>
            <person name="Thang M."/>
            <person name="Chan C."/>
        </authorList>
    </citation>
    <scope>NUCLEOTIDE SEQUENCE</scope>
</reference>
<feature type="non-terminal residue" evidence="1">
    <location>
        <position position="1"/>
    </location>
</feature>
<proteinExistence type="predicted"/>
<evidence type="ECO:0000313" key="2">
    <source>
        <dbReference type="Proteomes" id="UP000626109"/>
    </source>
</evidence>
<protein>
    <submittedName>
        <fullName evidence="1">Uncharacterized protein</fullName>
    </submittedName>
</protein>